<dbReference type="OMA" id="WVSEEMT"/>
<accession>G0V8S0</accession>
<dbReference type="GeneID" id="96901347"/>
<dbReference type="KEGG" id="ncs:NCAS_0A13110"/>
<organism evidence="2 3">
    <name type="scientific">Naumovozyma castellii</name>
    <name type="common">Yeast</name>
    <name type="synonym">Saccharomyces castellii</name>
    <dbReference type="NCBI Taxonomy" id="27288"/>
    <lineage>
        <taxon>Eukaryota</taxon>
        <taxon>Fungi</taxon>
        <taxon>Dikarya</taxon>
        <taxon>Ascomycota</taxon>
        <taxon>Saccharomycotina</taxon>
        <taxon>Saccharomycetes</taxon>
        <taxon>Saccharomycetales</taxon>
        <taxon>Saccharomycetaceae</taxon>
        <taxon>Naumovozyma</taxon>
    </lineage>
</organism>
<dbReference type="OrthoDB" id="4050034at2759"/>
<dbReference type="InParanoid" id="G0V8S0"/>
<evidence type="ECO:0000256" key="1">
    <source>
        <dbReference type="SAM" id="Coils"/>
    </source>
</evidence>
<protein>
    <submittedName>
        <fullName evidence="2">Uncharacterized protein</fullName>
    </submittedName>
</protein>
<evidence type="ECO:0000313" key="3">
    <source>
        <dbReference type="Proteomes" id="UP000001640"/>
    </source>
</evidence>
<evidence type="ECO:0000313" key="2">
    <source>
        <dbReference type="EMBL" id="CCC67869.1"/>
    </source>
</evidence>
<reference evidence="2 3" key="1">
    <citation type="journal article" date="2011" name="Proc. Natl. Acad. Sci. U.S.A.">
        <title>Evolutionary erosion of yeast sex chromosomes by mating-type switching accidents.</title>
        <authorList>
            <person name="Gordon J.L."/>
            <person name="Armisen D."/>
            <person name="Proux-Wera E."/>
            <person name="Oheigeartaigh S.S."/>
            <person name="Byrne K.P."/>
            <person name="Wolfe K.H."/>
        </authorList>
    </citation>
    <scope>NUCLEOTIDE SEQUENCE [LARGE SCALE GENOMIC DNA]</scope>
    <source>
        <strain evidence="3">ATCC 76901 / BCRC 22586 / CBS 4309 / NBRC 1992 / NRRL Y-12630</strain>
    </source>
</reference>
<keyword evidence="1" id="KW-0175">Coiled coil</keyword>
<dbReference type="RefSeq" id="XP_003674249.1">
    <property type="nucleotide sequence ID" value="XM_003674201.1"/>
</dbReference>
<dbReference type="EMBL" id="HE576752">
    <property type="protein sequence ID" value="CCC67869.1"/>
    <property type="molecule type" value="Genomic_DNA"/>
</dbReference>
<keyword evidence="3" id="KW-1185">Reference proteome</keyword>
<dbReference type="AlphaFoldDB" id="G0V8S0"/>
<reference key="2">
    <citation type="submission" date="2011-08" db="EMBL/GenBank/DDBJ databases">
        <title>Genome sequence of Naumovozyma castellii.</title>
        <authorList>
            <person name="Gordon J.L."/>
            <person name="Armisen D."/>
            <person name="Proux-Wera E."/>
            <person name="OhEigeartaigh S.S."/>
            <person name="Byrne K.P."/>
            <person name="Wolfe K.H."/>
        </authorList>
    </citation>
    <scope>NUCLEOTIDE SEQUENCE</scope>
    <source>
        <strain>Type strain:CBS 4309</strain>
    </source>
</reference>
<feature type="coiled-coil region" evidence="1">
    <location>
        <begin position="23"/>
        <end position="64"/>
    </location>
</feature>
<proteinExistence type="predicted"/>
<dbReference type="Proteomes" id="UP000001640">
    <property type="component" value="Chromosome 1"/>
</dbReference>
<name>G0V8S0_NAUCA</name>
<gene>
    <name evidence="2" type="primary">NCAS0A13110</name>
    <name evidence="2" type="ordered locus">NCAS_0A13110</name>
</gene>
<dbReference type="HOGENOM" id="CLU_190869_0_0_1"/>
<sequence>MTVEEKDIPELTTASFRETFLMLQDGEKAMEELENKVDQMEKNMESLLAQIEKMEQENNTKDTNDTKE</sequence>